<name>A0A2U3LQ99_9FIRM</name>
<dbReference type="PROSITE" id="PS00387">
    <property type="entry name" value="PPASE"/>
    <property type="match status" value="1"/>
</dbReference>
<proteinExistence type="predicted"/>
<gene>
    <name evidence="1" type="ORF">SBF1_7240002</name>
</gene>
<dbReference type="AlphaFoldDB" id="A0A2U3LQ99"/>
<dbReference type="EMBL" id="OMOF01000695">
    <property type="protein sequence ID" value="SPF54016.1"/>
    <property type="molecule type" value="Genomic_DNA"/>
</dbReference>
<dbReference type="Proteomes" id="UP000238916">
    <property type="component" value="Unassembled WGS sequence"/>
</dbReference>
<protein>
    <submittedName>
        <fullName evidence="1">Uncharacterized protein</fullName>
    </submittedName>
</protein>
<sequence>MLDDILATIQKKLKRICYELLKVLDGDPLDIVELRELFLKMSKVDNELVGCLGDTVPEGVKQAFADFSLEFEKILDSSAQTNETTRLPSRTLVQMIYDCLGAFNLMRVLLSSNEQLVQGQELIIIEQSEPSNSEAWAGEEITETDLKEEDSEKEIRKEPMKGIDSKEEFARLIALLGELRMSSNAFRNLSHQALSEYDLPLFSKEIRVTSNSFGRVLEKVEERLYRPCLS</sequence>
<organism evidence="1 2">
    <name type="scientific">Candidatus Desulfosporosinus infrequens</name>
    <dbReference type="NCBI Taxonomy" id="2043169"/>
    <lineage>
        <taxon>Bacteria</taxon>
        <taxon>Bacillati</taxon>
        <taxon>Bacillota</taxon>
        <taxon>Clostridia</taxon>
        <taxon>Eubacteriales</taxon>
        <taxon>Desulfitobacteriaceae</taxon>
        <taxon>Desulfosporosinus</taxon>
    </lineage>
</organism>
<evidence type="ECO:0000313" key="1">
    <source>
        <dbReference type="EMBL" id="SPF54016.1"/>
    </source>
</evidence>
<reference evidence="2" key="1">
    <citation type="submission" date="2018-02" db="EMBL/GenBank/DDBJ databases">
        <authorList>
            <person name="Hausmann B."/>
        </authorList>
    </citation>
    <scope>NUCLEOTIDE SEQUENCE [LARGE SCALE GENOMIC DNA]</scope>
    <source>
        <strain evidence="2">Peat soil MAG SbF1</strain>
    </source>
</reference>
<accession>A0A2U3LQ99</accession>
<evidence type="ECO:0000313" key="2">
    <source>
        <dbReference type="Proteomes" id="UP000238916"/>
    </source>
</evidence>